<dbReference type="FunFam" id="2.140.10.10:FF:000003">
    <property type="entry name" value="Methanol dehydrogenase, large subunit"/>
    <property type="match status" value="1"/>
</dbReference>
<dbReference type="Pfam" id="PF01011">
    <property type="entry name" value="PQQ"/>
    <property type="match status" value="2"/>
</dbReference>
<sequence length="651" mass="71650">MAPITTRDIAVMRRRRGWKTRSSREESSMKKLVSSVSLVCICLAVPLATSAARAEDKLQALSNSEDNWAMQGKNYSSNHYSALTQINAENVKNLKVSWSFSTGLLSGHEGAPLVVDGKMFIHTSFPNNTFALNLDDPTRILWQDKPKQSAAARAVACCDIVNRGLAYWPGDGFTPSLIIKTLLDGNVVALNAETGATYWKIENSDFKVGSTLTVAPHVYKNIVLIGSSGAELGVRGYMTAYDVRTGEQKWRAYATGPDSDVLIGDDFNKANPHYGQKGLGTSTWEGDAWKIGGGTNWGWFAYDPDTNLVYYGSGNPAPWNETMRPGDNKWTMTIWGRDLDTGAAKFGYQKTPHDEWDFAGINFMMLSEQKDKEGKLRKLLTHPDRNGIVYTLDRTDGTLISADKIDDTVNVFKKVDIKTGLPVRDPEYGTRMDHLGKDICPSAMGYHNQGLDSYDPTKELFFLGVNHICMDWEPFMLPYRAGQFFVGATLNMYPGPKGDRQKGEGLGQIKAYNAITGQFKWEKMERFAVWGGTAATAGNVVFYGTLDGFIKARNSDTGELLWKFKLPSGVIGHPIVYQHNGIEYLAIMYGVGGWPGVGLVFDLQDPTAGLGAVGAFKQLANYTQMGGGVMVFSLNGKGPYDDLSVGEYKPN</sequence>
<gene>
    <name evidence="8" type="primary">mxaF</name>
</gene>
<dbReference type="InterPro" id="IPR017512">
    <property type="entry name" value="PQQ_MeOH/EtOH_DH"/>
</dbReference>
<dbReference type="GO" id="GO:0016614">
    <property type="term" value="F:oxidoreductase activity, acting on CH-OH group of donors"/>
    <property type="evidence" value="ECO:0007669"/>
    <property type="project" value="InterPro"/>
</dbReference>
<dbReference type="InterPro" id="IPR001479">
    <property type="entry name" value="Quinoprotein_DH_CS"/>
</dbReference>
<evidence type="ECO:0000256" key="5">
    <source>
        <dbReference type="ARBA" id="ARBA00022891"/>
    </source>
</evidence>
<feature type="domain" description="Pyrrolo-quinoline quinone repeat" evidence="7">
    <location>
        <begin position="530"/>
        <end position="584"/>
    </location>
</feature>
<dbReference type="PROSITE" id="PS00364">
    <property type="entry name" value="BACTERIAL_PQQ_2"/>
    <property type="match status" value="1"/>
</dbReference>
<comment type="similarity">
    <text evidence="2">Belongs to the bacterial PQQ dehydrogenase family.</text>
</comment>
<protein>
    <submittedName>
        <fullName evidence="8">MxaF</fullName>
    </submittedName>
</protein>
<evidence type="ECO:0000256" key="3">
    <source>
        <dbReference type="ARBA" id="ARBA00022723"/>
    </source>
</evidence>
<dbReference type="PANTHER" id="PTHR32303:SF4">
    <property type="entry name" value="QUINOPROTEIN GLUCOSE DEHYDROGENASE"/>
    <property type="match status" value="1"/>
</dbReference>
<evidence type="ECO:0000256" key="1">
    <source>
        <dbReference type="ARBA" id="ARBA00001931"/>
    </source>
</evidence>
<dbReference type="SMART" id="SM00564">
    <property type="entry name" value="PQQ"/>
    <property type="match status" value="4"/>
</dbReference>
<keyword evidence="3" id="KW-0479">Metal-binding</keyword>
<proteinExistence type="inferred from homology"/>
<name>B4Y5L5_9BACT</name>
<evidence type="ECO:0000256" key="2">
    <source>
        <dbReference type="ARBA" id="ARBA00008156"/>
    </source>
</evidence>
<dbReference type="PANTHER" id="PTHR32303">
    <property type="entry name" value="QUINOPROTEIN ALCOHOL DEHYDROGENASE (CYTOCHROME C)"/>
    <property type="match status" value="1"/>
</dbReference>
<reference evidence="8" key="1">
    <citation type="journal article" date="2008" name="Environ. Microbiol.">
        <title>Revealing the uncultivated majority: combining DNA stable-isotope probing, multiple displacement amplification and metagenomic analyses of uncultivated Methylocystis in acidic peatlands.</title>
        <authorList>
            <person name="Chen Y."/>
            <person name="Dumont M.G."/>
            <person name="Neufeld J.D."/>
            <person name="Bodrossy L."/>
            <person name="Stralis-Pavese N."/>
            <person name="McNamara N.P."/>
            <person name="Ostle N."/>
            <person name="Briones M.J."/>
            <person name="Murrell J.C."/>
        </authorList>
    </citation>
    <scope>NUCLEOTIDE SEQUENCE</scope>
</reference>
<dbReference type="PROSITE" id="PS00363">
    <property type="entry name" value="BACTERIAL_PQQ_1"/>
    <property type="match status" value="1"/>
</dbReference>
<feature type="domain" description="Pyrrolo-quinoline quinone repeat" evidence="7">
    <location>
        <begin position="68"/>
        <end position="400"/>
    </location>
</feature>
<keyword evidence="6" id="KW-0560">Oxidoreductase</keyword>
<evidence type="ECO:0000256" key="6">
    <source>
        <dbReference type="ARBA" id="ARBA00023002"/>
    </source>
</evidence>
<accession>B4Y5L5</accession>
<dbReference type="InterPro" id="IPR002372">
    <property type="entry name" value="PQQ_rpt_dom"/>
</dbReference>
<organism evidence="8">
    <name type="scientific">uncultured bacterium 16A2</name>
    <dbReference type="NCBI Taxonomy" id="508711"/>
    <lineage>
        <taxon>Bacteria</taxon>
        <taxon>environmental samples</taxon>
    </lineage>
</organism>
<evidence type="ECO:0000313" key="8">
    <source>
        <dbReference type="EMBL" id="ACB32192.1"/>
    </source>
</evidence>
<dbReference type="CDD" id="cd10278">
    <property type="entry name" value="PQQ_MDH"/>
    <property type="match status" value="1"/>
</dbReference>
<keyword evidence="4" id="KW-0732">Signal</keyword>
<dbReference type="InterPro" id="IPR011047">
    <property type="entry name" value="Quinoprotein_ADH-like_sf"/>
</dbReference>
<dbReference type="SUPFAM" id="SSF50998">
    <property type="entry name" value="Quinoprotein alcohol dehydrogenase-like"/>
    <property type="match status" value="1"/>
</dbReference>
<dbReference type="GO" id="GO:0030288">
    <property type="term" value="C:outer membrane-bounded periplasmic space"/>
    <property type="evidence" value="ECO:0007669"/>
    <property type="project" value="InterPro"/>
</dbReference>
<keyword evidence="5" id="KW-0634">PQQ</keyword>
<dbReference type="InterPro" id="IPR018391">
    <property type="entry name" value="PQQ_b-propeller_rpt"/>
</dbReference>
<evidence type="ECO:0000256" key="4">
    <source>
        <dbReference type="ARBA" id="ARBA00022729"/>
    </source>
</evidence>
<comment type="cofactor">
    <cofactor evidence="1">
        <name>pyrroloquinoline quinone</name>
        <dbReference type="ChEBI" id="CHEBI:58442"/>
    </cofactor>
</comment>
<dbReference type="GO" id="GO:0005509">
    <property type="term" value="F:calcium ion binding"/>
    <property type="evidence" value="ECO:0007669"/>
    <property type="project" value="InterPro"/>
</dbReference>
<dbReference type="GO" id="GO:0016020">
    <property type="term" value="C:membrane"/>
    <property type="evidence" value="ECO:0007669"/>
    <property type="project" value="InterPro"/>
</dbReference>
<evidence type="ECO:0000259" key="7">
    <source>
        <dbReference type="Pfam" id="PF01011"/>
    </source>
</evidence>
<dbReference type="NCBIfam" id="TIGR03075">
    <property type="entry name" value="PQQ_enz_alc_DH"/>
    <property type="match status" value="1"/>
</dbReference>
<dbReference type="Gene3D" id="2.140.10.10">
    <property type="entry name" value="Quinoprotein alcohol dehydrogenase-like superfamily"/>
    <property type="match status" value="1"/>
</dbReference>
<dbReference type="GO" id="GO:0070968">
    <property type="term" value="F:pyrroloquinoline quinone binding"/>
    <property type="evidence" value="ECO:0007669"/>
    <property type="project" value="UniProtKB-ARBA"/>
</dbReference>
<dbReference type="AlphaFoldDB" id="B4Y5L5"/>
<dbReference type="EMBL" id="EU362857">
    <property type="protein sequence ID" value="ACB32192.1"/>
    <property type="molecule type" value="Genomic_DNA"/>
</dbReference>